<feature type="binding site" evidence="14">
    <location>
        <position position="175"/>
    </location>
    <ligand>
        <name>NAD(+)</name>
        <dbReference type="ChEBI" id="CHEBI:57540"/>
    </ligand>
</feature>
<dbReference type="CDD" id="cd17748">
    <property type="entry name" value="BRCT_DNA_ligase_like"/>
    <property type="match status" value="1"/>
</dbReference>
<evidence type="ECO:0000256" key="4">
    <source>
        <dbReference type="ARBA" id="ARBA00022598"/>
    </source>
</evidence>
<dbReference type="InterPro" id="IPR003583">
    <property type="entry name" value="Hlx-hairpin-Hlx_DNA-bd_motif"/>
</dbReference>
<dbReference type="PANTHER" id="PTHR23389">
    <property type="entry name" value="CHROMOSOME TRANSMISSION FIDELITY FACTOR 18"/>
    <property type="match status" value="1"/>
</dbReference>
<organism evidence="17 18">
    <name type="scientific">Pseudobdellovibrio exovorus JSS</name>
    <dbReference type="NCBI Taxonomy" id="1184267"/>
    <lineage>
        <taxon>Bacteria</taxon>
        <taxon>Pseudomonadati</taxon>
        <taxon>Bdellovibrionota</taxon>
        <taxon>Bdellovibrionia</taxon>
        <taxon>Bdellovibrionales</taxon>
        <taxon>Pseudobdellovibrionaceae</taxon>
        <taxon>Pseudobdellovibrio</taxon>
    </lineage>
</organism>
<feature type="binding site" evidence="14">
    <location>
        <begin position="83"/>
        <end position="84"/>
    </location>
    <ligand>
        <name>NAD(+)</name>
        <dbReference type="ChEBI" id="CHEBI:57540"/>
    </ligand>
</feature>
<evidence type="ECO:0000256" key="9">
    <source>
        <dbReference type="ARBA" id="ARBA00022842"/>
    </source>
</evidence>
<keyword evidence="18" id="KW-1185">Reference proteome</keyword>
<evidence type="ECO:0000256" key="5">
    <source>
        <dbReference type="ARBA" id="ARBA00022705"/>
    </source>
</evidence>
<dbReference type="InterPro" id="IPR001679">
    <property type="entry name" value="DNA_ligase"/>
</dbReference>
<evidence type="ECO:0000256" key="3">
    <source>
        <dbReference type="ARBA" id="ARBA00013308"/>
    </source>
</evidence>
<protein>
    <recommendedName>
        <fullName evidence="3 14">DNA ligase</fullName>
        <ecNumber evidence="2 14">6.5.1.2</ecNumber>
    </recommendedName>
    <alternativeName>
        <fullName evidence="14">Polydeoxyribonucleotide synthase [NAD(+)]</fullName>
    </alternativeName>
</protein>
<keyword evidence="9 14" id="KW-0460">Magnesium</keyword>
<dbReference type="RefSeq" id="WP_015468779.1">
    <property type="nucleotide sequence ID" value="NC_020813.1"/>
</dbReference>
<dbReference type="HOGENOM" id="CLU_007764_2_1_7"/>
<feature type="binding site" evidence="14">
    <location>
        <position position="434"/>
    </location>
    <ligand>
        <name>Zn(2+)</name>
        <dbReference type="ChEBI" id="CHEBI:29105"/>
    </ligand>
</feature>
<comment type="similarity">
    <text evidence="13 14">Belongs to the NAD-dependent DNA ligase family. LigA subfamily.</text>
</comment>
<dbReference type="InterPro" id="IPR013840">
    <property type="entry name" value="DNAligase_N"/>
</dbReference>
<evidence type="ECO:0000256" key="12">
    <source>
        <dbReference type="ARBA" id="ARBA00034005"/>
    </source>
</evidence>
<keyword evidence="4 14" id="KW-0436">Ligase</keyword>
<keyword evidence="8 14" id="KW-0862">Zinc</keyword>
<dbReference type="PANTHER" id="PTHR23389:SF9">
    <property type="entry name" value="DNA LIGASE"/>
    <property type="match status" value="1"/>
</dbReference>
<dbReference type="NCBIfam" id="NF005932">
    <property type="entry name" value="PRK07956.1"/>
    <property type="match status" value="1"/>
</dbReference>
<keyword evidence="6 14" id="KW-0479">Metal-binding</keyword>
<dbReference type="GO" id="GO:0003911">
    <property type="term" value="F:DNA ligase (NAD+) activity"/>
    <property type="evidence" value="ECO:0007669"/>
    <property type="project" value="UniProtKB-UniRule"/>
</dbReference>
<dbReference type="Proteomes" id="UP000012040">
    <property type="component" value="Chromosome"/>
</dbReference>
<dbReference type="SMART" id="SM00292">
    <property type="entry name" value="BRCT"/>
    <property type="match status" value="1"/>
</dbReference>
<evidence type="ECO:0000256" key="15">
    <source>
        <dbReference type="RuleBase" id="RU000618"/>
    </source>
</evidence>
<dbReference type="InterPro" id="IPR018239">
    <property type="entry name" value="DNA_ligase_AS"/>
</dbReference>
<reference evidence="17 18" key="1">
    <citation type="journal article" date="2013" name="ISME J.">
        <title>By their genes ye shall know them: genomic signatures of predatory bacteria.</title>
        <authorList>
            <person name="Pasternak Z."/>
            <person name="Pietrokovski S."/>
            <person name="Rotem O."/>
            <person name="Gophna U."/>
            <person name="Lurie-Weinberger M.N."/>
            <person name="Jurkevitch E."/>
        </authorList>
    </citation>
    <scope>NUCLEOTIDE SEQUENCE [LARGE SCALE GENOMIC DNA]</scope>
    <source>
        <strain evidence="17 18">JSS</strain>
    </source>
</reference>
<dbReference type="FunFam" id="2.40.50.140:FF:000012">
    <property type="entry name" value="DNA ligase"/>
    <property type="match status" value="1"/>
</dbReference>
<evidence type="ECO:0000256" key="11">
    <source>
        <dbReference type="ARBA" id="ARBA00023204"/>
    </source>
</evidence>
<dbReference type="SUPFAM" id="SSF47781">
    <property type="entry name" value="RuvA domain 2-like"/>
    <property type="match status" value="1"/>
</dbReference>
<dbReference type="SUPFAM" id="SSF52113">
    <property type="entry name" value="BRCT domain"/>
    <property type="match status" value="1"/>
</dbReference>
<keyword evidence="11 14" id="KW-0234">DNA repair</keyword>
<dbReference type="OrthoDB" id="5298486at2"/>
<dbReference type="PROSITE" id="PS50172">
    <property type="entry name" value="BRCT"/>
    <property type="match status" value="1"/>
</dbReference>
<dbReference type="Gene3D" id="3.40.50.10190">
    <property type="entry name" value="BRCT domain"/>
    <property type="match status" value="1"/>
</dbReference>
<dbReference type="SMART" id="SM00532">
    <property type="entry name" value="LIGANc"/>
    <property type="match status" value="1"/>
</dbReference>
<accession>M4VMH6</accession>
<dbReference type="Gene3D" id="1.10.287.610">
    <property type="entry name" value="Helix hairpin bin"/>
    <property type="match status" value="1"/>
</dbReference>
<dbReference type="GO" id="GO:0005829">
    <property type="term" value="C:cytosol"/>
    <property type="evidence" value="ECO:0007669"/>
    <property type="project" value="TreeGrafter"/>
</dbReference>
<keyword evidence="5 14" id="KW-0235">DNA replication</keyword>
<feature type="binding site" evidence="14">
    <location>
        <begin position="34"/>
        <end position="38"/>
    </location>
    <ligand>
        <name>NAD(+)</name>
        <dbReference type="ChEBI" id="CHEBI:57540"/>
    </ligand>
</feature>
<dbReference type="GO" id="GO:0006281">
    <property type="term" value="P:DNA repair"/>
    <property type="evidence" value="ECO:0007669"/>
    <property type="project" value="UniProtKB-KW"/>
</dbReference>
<dbReference type="InterPro" id="IPR004150">
    <property type="entry name" value="NAD_DNA_ligase_OB"/>
</dbReference>
<evidence type="ECO:0000256" key="13">
    <source>
        <dbReference type="ARBA" id="ARBA00060881"/>
    </source>
</evidence>
<evidence type="ECO:0000256" key="1">
    <source>
        <dbReference type="ARBA" id="ARBA00004067"/>
    </source>
</evidence>
<keyword evidence="14" id="KW-0464">Manganese</keyword>
<dbReference type="Gene3D" id="1.10.150.20">
    <property type="entry name" value="5' to 3' exonuclease, C-terminal subdomain"/>
    <property type="match status" value="2"/>
</dbReference>
<feature type="active site" description="N6-AMP-lysine intermediate" evidence="14">
    <location>
        <position position="117"/>
    </location>
</feature>
<evidence type="ECO:0000256" key="2">
    <source>
        <dbReference type="ARBA" id="ARBA00012722"/>
    </source>
</evidence>
<dbReference type="STRING" id="1184267.A11Q_69"/>
<sequence>MPSKSVIQRHNELKKLVSYHNQAYHTLDKPEIPDLEYDQLFAELLDLEQKYPDLDISDSPSQRVGGEAISQFQKVAHRKPMLSLANSYSVEDILEFDQRVKKFLRSEEPVEYFAELKLDGLSMELVYEEGQLVRALTRGDGVVGEDVTHNVRTIKTIPLKLKGKKIPSLLEVRGEVLIYKKDFLEMNQAYEELGEDTFANPRNAAAGTVRQLDPKIAASRPLKFIAYALGEYEGITFPTQKSVGETFKSFGLPVLEDDLTACSSDPQDLVHYYQDIEKKRQQLPFDIDGIVIKVNSLAQQEDLGLVARSPRWATAAKFQPEQAETVIETIQVQVGRTGALTPVAIMQPVKVGGVTITNATLHNQDEIDRKDVRIGDSVLIQRAGDVIPEVVSVILSKRPTDSEPFKIPPHCPSCNSLAAKEEGEAVLRCVNPLCKSKLKEAIKHFVSRRAMNLEKVGDKLIEAFVDKEMIRSFSGLYELQRDQLLTLERQGEKSVDNILKSIEASRKTTVARFIYALGIRFVGEQTAKLLADHFVTIEKFLAATKEELETVPEIGPKVSLSILSSLENNDFVAEVKKLTGFIEFEQAKRKTEGPLSGKSFLVTGTLPVKRDQAHELIEANGGKLLSGVSSKLSYLVVGDDPGSKVDKAQSLGVPVISWDDLLKML</sequence>
<evidence type="ECO:0000256" key="14">
    <source>
        <dbReference type="HAMAP-Rule" id="MF_01588"/>
    </source>
</evidence>
<feature type="binding site" evidence="14">
    <location>
        <position position="317"/>
    </location>
    <ligand>
        <name>NAD(+)</name>
        <dbReference type="ChEBI" id="CHEBI:57540"/>
    </ligand>
</feature>
<dbReference type="Gene3D" id="6.20.10.30">
    <property type="match status" value="1"/>
</dbReference>
<keyword evidence="10 14" id="KW-0520">NAD</keyword>
<dbReference type="InterPro" id="IPR012340">
    <property type="entry name" value="NA-bd_OB-fold"/>
</dbReference>
<dbReference type="NCBIfam" id="TIGR00575">
    <property type="entry name" value="dnlj"/>
    <property type="match status" value="1"/>
</dbReference>
<dbReference type="PROSITE" id="PS01055">
    <property type="entry name" value="DNA_LIGASE_N1"/>
    <property type="match status" value="1"/>
</dbReference>
<dbReference type="InterPro" id="IPR041663">
    <property type="entry name" value="DisA/LigA_HHH"/>
</dbReference>
<dbReference type="KEGG" id="bex:A11Q_69"/>
<dbReference type="Gene3D" id="2.40.50.140">
    <property type="entry name" value="Nucleic acid-binding proteins"/>
    <property type="match status" value="1"/>
</dbReference>
<dbReference type="PROSITE" id="PS01056">
    <property type="entry name" value="DNA_LIGASE_N2"/>
    <property type="match status" value="1"/>
</dbReference>
<dbReference type="GO" id="GO:0046872">
    <property type="term" value="F:metal ion binding"/>
    <property type="evidence" value="ECO:0007669"/>
    <property type="project" value="UniProtKB-KW"/>
</dbReference>
<feature type="binding site" evidence="14">
    <location>
        <position position="115"/>
    </location>
    <ligand>
        <name>NAD(+)</name>
        <dbReference type="ChEBI" id="CHEBI:57540"/>
    </ligand>
</feature>
<feature type="binding site" evidence="14">
    <location>
        <position position="429"/>
    </location>
    <ligand>
        <name>Zn(2+)</name>
        <dbReference type="ChEBI" id="CHEBI:29105"/>
    </ligand>
</feature>
<dbReference type="eggNOG" id="COG0272">
    <property type="taxonomic scope" value="Bacteria"/>
</dbReference>
<dbReference type="FunFam" id="1.10.150.20:FF:000007">
    <property type="entry name" value="DNA ligase"/>
    <property type="match status" value="1"/>
</dbReference>
<feature type="binding site" evidence="14">
    <location>
        <position position="414"/>
    </location>
    <ligand>
        <name>Zn(2+)</name>
        <dbReference type="ChEBI" id="CHEBI:29105"/>
    </ligand>
</feature>
<evidence type="ECO:0000313" key="18">
    <source>
        <dbReference type="Proteomes" id="UP000012040"/>
    </source>
</evidence>
<evidence type="ECO:0000259" key="16">
    <source>
        <dbReference type="PROSITE" id="PS50172"/>
    </source>
</evidence>
<dbReference type="InterPro" id="IPR013839">
    <property type="entry name" value="DNAligase_adenylation"/>
</dbReference>
<dbReference type="Pfam" id="PF01653">
    <property type="entry name" value="DNA_ligase_aden"/>
    <property type="match status" value="1"/>
</dbReference>
<proteinExistence type="inferred from homology"/>
<dbReference type="EC" id="6.5.1.2" evidence="2 14"/>
<evidence type="ECO:0000256" key="8">
    <source>
        <dbReference type="ARBA" id="ARBA00022833"/>
    </source>
</evidence>
<dbReference type="InterPro" id="IPR036420">
    <property type="entry name" value="BRCT_dom_sf"/>
</dbReference>
<dbReference type="Gene3D" id="3.30.470.30">
    <property type="entry name" value="DNA ligase/mRNA capping enzyme"/>
    <property type="match status" value="1"/>
</dbReference>
<dbReference type="Pfam" id="PF03120">
    <property type="entry name" value="OB_DNA_ligase"/>
    <property type="match status" value="1"/>
</dbReference>
<dbReference type="EMBL" id="CP003537">
    <property type="protein sequence ID" value="AGH94289.1"/>
    <property type="molecule type" value="Genomic_DNA"/>
</dbReference>
<dbReference type="HAMAP" id="MF_01588">
    <property type="entry name" value="DNA_ligase_A"/>
    <property type="match status" value="1"/>
</dbReference>
<evidence type="ECO:0000256" key="10">
    <source>
        <dbReference type="ARBA" id="ARBA00023027"/>
    </source>
</evidence>
<feature type="binding site" evidence="14">
    <location>
        <position position="293"/>
    </location>
    <ligand>
        <name>NAD(+)</name>
        <dbReference type="ChEBI" id="CHEBI:57540"/>
    </ligand>
</feature>
<evidence type="ECO:0000256" key="6">
    <source>
        <dbReference type="ARBA" id="ARBA00022723"/>
    </source>
</evidence>
<dbReference type="SUPFAM" id="SSF56091">
    <property type="entry name" value="DNA ligase/mRNA capping enzyme, catalytic domain"/>
    <property type="match status" value="1"/>
</dbReference>
<feature type="binding site" evidence="14">
    <location>
        <position position="411"/>
    </location>
    <ligand>
        <name>Zn(2+)</name>
        <dbReference type="ChEBI" id="CHEBI:29105"/>
    </ligand>
</feature>
<dbReference type="GO" id="GO:0006260">
    <property type="term" value="P:DNA replication"/>
    <property type="evidence" value="ECO:0007669"/>
    <property type="project" value="UniProtKB-KW"/>
</dbReference>
<comment type="function">
    <text evidence="1 14">DNA ligase that catalyzes the formation of phosphodiester linkages between 5'-phosphoryl and 3'-hydroxyl groups in double-stranded DNA using NAD as a coenzyme and as the energy source for the reaction. It is essential for DNA replication and repair of damaged DNA.</text>
</comment>
<dbReference type="SMART" id="SM00278">
    <property type="entry name" value="HhH1"/>
    <property type="match status" value="4"/>
</dbReference>
<dbReference type="Pfam" id="PF12826">
    <property type="entry name" value="HHH_2"/>
    <property type="match status" value="1"/>
</dbReference>
<dbReference type="SUPFAM" id="SSF50249">
    <property type="entry name" value="Nucleic acid-binding proteins"/>
    <property type="match status" value="1"/>
</dbReference>
<dbReference type="PATRIC" id="fig|1184267.3.peg.71"/>
<evidence type="ECO:0000313" key="17">
    <source>
        <dbReference type="EMBL" id="AGH94289.1"/>
    </source>
</evidence>
<dbReference type="Pfam" id="PF00533">
    <property type="entry name" value="BRCT"/>
    <property type="match status" value="1"/>
</dbReference>
<feature type="binding site" evidence="14">
    <location>
        <position position="138"/>
    </location>
    <ligand>
        <name>NAD(+)</name>
        <dbReference type="ChEBI" id="CHEBI:57540"/>
    </ligand>
</feature>
<dbReference type="GO" id="GO:0003677">
    <property type="term" value="F:DNA binding"/>
    <property type="evidence" value="ECO:0007669"/>
    <property type="project" value="InterPro"/>
</dbReference>
<dbReference type="InterPro" id="IPR001357">
    <property type="entry name" value="BRCT_dom"/>
</dbReference>
<keyword evidence="7 14" id="KW-0227">DNA damage</keyword>
<gene>
    <name evidence="14" type="primary">ligA</name>
    <name evidence="17" type="ORF">A11Q_69</name>
</gene>
<dbReference type="PIRSF" id="PIRSF001604">
    <property type="entry name" value="LigA"/>
    <property type="match status" value="1"/>
</dbReference>
<dbReference type="InterPro" id="IPR004149">
    <property type="entry name" value="Znf_DNAligase_C4"/>
</dbReference>
<dbReference type="InterPro" id="IPR010994">
    <property type="entry name" value="RuvA_2-like"/>
</dbReference>
<comment type="cofactor">
    <cofactor evidence="14">
        <name>Mg(2+)</name>
        <dbReference type="ChEBI" id="CHEBI:18420"/>
    </cofactor>
    <cofactor evidence="14">
        <name>Mn(2+)</name>
        <dbReference type="ChEBI" id="CHEBI:29035"/>
    </cofactor>
</comment>
<name>M4VMH6_9BACT</name>
<dbReference type="FunFam" id="3.30.470.30:FF:000001">
    <property type="entry name" value="DNA ligase"/>
    <property type="match status" value="1"/>
</dbReference>
<dbReference type="Pfam" id="PF03119">
    <property type="entry name" value="DNA_ligase_ZBD"/>
    <property type="match status" value="1"/>
</dbReference>
<comment type="catalytic activity">
    <reaction evidence="12 14 15">
        <text>NAD(+) + (deoxyribonucleotide)n-3'-hydroxyl + 5'-phospho-(deoxyribonucleotide)m = (deoxyribonucleotide)n+m + AMP + beta-nicotinamide D-nucleotide.</text>
        <dbReference type="EC" id="6.5.1.2"/>
    </reaction>
</comment>
<feature type="domain" description="BRCT" evidence="16">
    <location>
        <begin position="590"/>
        <end position="665"/>
    </location>
</feature>
<dbReference type="CDD" id="cd00114">
    <property type="entry name" value="LIGANc"/>
    <property type="match status" value="1"/>
</dbReference>
<dbReference type="AlphaFoldDB" id="M4VMH6"/>
<evidence type="ECO:0000256" key="7">
    <source>
        <dbReference type="ARBA" id="ARBA00022763"/>
    </source>
</evidence>
<dbReference type="InterPro" id="IPR033136">
    <property type="entry name" value="DNA_ligase_CS"/>
</dbReference>